<accession>A0A1I2DSE7</accession>
<dbReference type="STRING" id="1123323.SAMN05216245_12313"/>
<dbReference type="InterPro" id="IPR004027">
    <property type="entry name" value="SEC_C_motif"/>
</dbReference>
<organism evidence="1 2">
    <name type="scientific">Succiniclasticum ruminis DSM 9236</name>
    <dbReference type="NCBI Taxonomy" id="1123323"/>
    <lineage>
        <taxon>Bacteria</taxon>
        <taxon>Bacillati</taxon>
        <taxon>Bacillota</taxon>
        <taxon>Negativicutes</taxon>
        <taxon>Acidaminococcales</taxon>
        <taxon>Acidaminococcaceae</taxon>
        <taxon>Succiniclasticum</taxon>
    </lineage>
</organism>
<reference evidence="1 2" key="1">
    <citation type="submission" date="2016-10" db="EMBL/GenBank/DDBJ databases">
        <authorList>
            <person name="de Groot N.N."/>
        </authorList>
    </citation>
    <scope>NUCLEOTIDE SEQUENCE [LARGE SCALE GENOMIC DNA]</scope>
    <source>
        <strain evidence="1 2">DSM 9236</strain>
    </source>
</reference>
<evidence type="ECO:0000313" key="2">
    <source>
        <dbReference type="Proteomes" id="UP000198896"/>
    </source>
</evidence>
<dbReference type="Pfam" id="PF02810">
    <property type="entry name" value="SEC-C"/>
    <property type="match status" value="1"/>
</dbReference>
<name>A0A1I2DSE7_9FIRM</name>
<keyword evidence="2" id="KW-1185">Reference proteome</keyword>
<gene>
    <name evidence="1" type="ORF">SAMN05216245_12313</name>
</gene>
<protein>
    <submittedName>
        <fullName evidence="1">SEC-C motif-containing protein</fullName>
    </submittedName>
</protein>
<dbReference type="Proteomes" id="UP000198896">
    <property type="component" value="Unassembled WGS sequence"/>
</dbReference>
<proteinExistence type="predicted"/>
<evidence type="ECO:0000313" key="1">
    <source>
        <dbReference type="EMBL" id="SFE83387.1"/>
    </source>
</evidence>
<sequence length="314" mass="36911">MLFGTFQSLDYFDKPITREAIPEGLFKGDISHGIAWCFPITDNFNDSIVNAWICCPNYGELFVVFESEDYHKVDKVEWYQAIVNSGFTKDFANNQKTNSVKFWNHINDDLEDNHAEFIVPHSNVKQPSCLIFSADIAKDSKNRVEADPQYPEAFDRVNRRLYPYAKKHFMNTLRKARIFNNNCLSAKEKMIKQMVVQQTLFRTFSLFYLPLIFTSFINGQLKNRNKMLPYITDWELYADRFYPQYLNLQLDFAEWTKKSDLSKKGLDFYRQRFLDFFKYDINIIHARLGEVGRNEECPCGSGKKFKACCGKGYI</sequence>
<dbReference type="SUPFAM" id="SSF103642">
    <property type="entry name" value="Sec-C motif"/>
    <property type="match status" value="1"/>
</dbReference>
<dbReference type="EMBL" id="FONL01000023">
    <property type="protein sequence ID" value="SFE83387.1"/>
    <property type="molecule type" value="Genomic_DNA"/>
</dbReference>
<dbReference type="AlphaFoldDB" id="A0A1I2DSE7"/>
<dbReference type="Gene3D" id="3.10.450.50">
    <property type="match status" value="1"/>
</dbReference>